<evidence type="ECO:0000313" key="2">
    <source>
        <dbReference type="Proteomes" id="UP000269493"/>
    </source>
</evidence>
<evidence type="ECO:0000313" key="1">
    <source>
        <dbReference type="EMBL" id="RKT49317.1"/>
    </source>
</evidence>
<accession>A0A495VLB5</accession>
<reference evidence="1 2" key="1">
    <citation type="submission" date="2018-10" db="EMBL/GenBank/DDBJ databases">
        <title>Genomic Encyclopedia of Archaeal and Bacterial Type Strains, Phase II (KMG-II): from individual species to whole genera.</title>
        <authorList>
            <person name="Goeker M."/>
        </authorList>
    </citation>
    <scope>NUCLEOTIDE SEQUENCE [LARGE SCALE GENOMIC DNA]</scope>
    <source>
        <strain evidence="1 2">NSB1</strain>
    </source>
</reference>
<keyword evidence="2" id="KW-1185">Reference proteome</keyword>
<protein>
    <submittedName>
        <fullName evidence="1">Uncharacterized protein</fullName>
    </submittedName>
</protein>
<dbReference type="AlphaFoldDB" id="A0A495VLB5"/>
<sequence length="324" mass="37633">MTNVEYMNIINDFLKNPIIPEVKEDIIVSDKELASINDLFASNDVPVNYLHLRPKIKENQIWTIKRSYMDYEGILQSAAAPIMVLLVSQEEMIGEDGMFVRVCPISPFVEMASENDQICEEESITGFPFFIERWNEQPILTEILDKYVGDYYLDSSSKDCKLTNDQEEFREIEISNARFLNHSVIAFMNNLERSENFSFSVDVNYEDYSKTKHMPQMNVLKPRLIPLNGHEEYAMAARTNNIISENDCIEFNYEHMPFSIEVRKKKAEFILTIIPKVEVVLRNLENKQIEGTSNSERIVYGGLRKGLYQIESPLLNKTITIRLK</sequence>
<name>A0A495VLB5_9BACT</name>
<proteinExistence type="predicted"/>
<gene>
    <name evidence="1" type="ORF">BC742_2674</name>
</gene>
<dbReference type="EMBL" id="RBXN01000012">
    <property type="protein sequence ID" value="RKT49317.1"/>
    <property type="molecule type" value="Genomic_DNA"/>
</dbReference>
<dbReference type="Proteomes" id="UP000269493">
    <property type="component" value="Unassembled WGS sequence"/>
</dbReference>
<organism evidence="1 2">
    <name type="scientific">Coprobacter fastidiosus NSB1 = JCM 33896</name>
    <dbReference type="NCBI Taxonomy" id="1349822"/>
    <lineage>
        <taxon>Bacteria</taxon>
        <taxon>Pseudomonadati</taxon>
        <taxon>Bacteroidota</taxon>
        <taxon>Bacteroidia</taxon>
        <taxon>Bacteroidales</taxon>
        <taxon>Barnesiellaceae</taxon>
        <taxon>Coprobacter</taxon>
    </lineage>
</organism>
<comment type="caution">
    <text evidence="1">The sequence shown here is derived from an EMBL/GenBank/DDBJ whole genome shotgun (WGS) entry which is preliminary data.</text>
</comment>